<keyword evidence="3" id="KW-1185">Reference proteome</keyword>
<dbReference type="InterPro" id="IPR017140">
    <property type="entry name" value="ThermoDBP-RPs_arc"/>
</dbReference>
<dbReference type="EMBL" id="BA000001">
    <property type="protein sequence ID" value="BAA30217.1"/>
    <property type="molecule type" value="Genomic_DNA"/>
</dbReference>
<gene>
    <name evidence="2" type="ordered locus">PH1118</name>
</gene>
<dbReference type="AlphaFoldDB" id="O58845"/>
<name>O58845_PYRHO</name>
<proteinExistence type="predicted"/>
<accession>O58845</accession>
<dbReference type="Proteomes" id="UP000000752">
    <property type="component" value="Chromosome"/>
</dbReference>
<feature type="coiled-coil region" evidence="1">
    <location>
        <begin position="186"/>
        <end position="234"/>
    </location>
</feature>
<dbReference type="Pfam" id="PF10015">
    <property type="entry name" value="ThermoDBP-RP_arch"/>
    <property type="match status" value="1"/>
</dbReference>
<protein>
    <submittedName>
        <fullName evidence="2">Uncharacterized protein</fullName>
    </submittedName>
</protein>
<dbReference type="PIR" id="G71052">
    <property type="entry name" value="G71052"/>
</dbReference>
<dbReference type="eggNOG" id="arCOG03772">
    <property type="taxonomic scope" value="Archaea"/>
</dbReference>
<dbReference type="KEGG" id="pho:PH1118"/>
<organism evidence="2 3">
    <name type="scientific">Pyrococcus horikoshii (strain ATCC 700860 / DSM 12428 / JCM 9974 / NBRC 100139 / OT-3)</name>
    <dbReference type="NCBI Taxonomy" id="70601"/>
    <lineage>
        <taxon>Archaea</taxon>
        <taxon>Methanobacteriati</taxon>
        <taxon>Methanobacteriota</taxon>
        <taxon>Thermococci</taxon>
        <taxon>Thermococcales</taxon>
        <taxon>Thermococcaceae</taxon>
        <taxon>Pyrococcus</taxon>
    </lineage>
</organism>
<evidence type="ECO:0000313" key="3">
    <source>
        <dbReference type="Proteomes" id="UP000000752"/>
    </source>
</evidence>
<evidence type="ECO:0000313" key="2">
    <source>
        <dbReference type="EMBL" id="BAA30217.1"/>
    </source>
</evidence>
<sequence>MKFSLTLLSFEIINVLTIVSGIKSPLDKYFSISNPSGVLELISALIISPEEIYVKPYLSVILLAWVDFPLPGGPKIRIFIAEHHQGFIFQRIKIIRVIPVPKLMSGFVRASGYANKVRRVLFAVTRGKVPPEEVVRASAEINKTIFEKLQEMGVKKEDVVRIAFDFDIEDGKILWKPETLKIEVYKKEEEEKLALAMEEVEQMEKTLEEVIGELEGLANKLKEVTDAIVSLVERIKQEHTGLKLKGE</sequence>
<reference evidence="2 3" key="1">
    <citation type="journal article" date="1998" name="DNA Res.">
        <title>Complete sequence and gene organization of the genome of a hyper-thermophilic archaebacterium, Pyrococcus horikoshii OT3.</title>
        <authorList>
            <person name="Kawarabayasi Y."/>
            <person name="Sawada M."/>
            <person name="Horikawa H."/>
            <person name="Haikawa Y."/>
            <person name="Hino Y."/>
            <person name="Yamamoto S."/>
            <person name="Sekine M."/>
            <person name="Baba S."/>
            <person name="Kosugi H."/>
            <person name="Hosoyama A."/>
            <person name="Nagai Y."/>
            <person name="Sakai M."/>
            <person name="Ogura K."/>
            <person name="Otuka R."/>
            <person name="Nakazawa H."/>
            <person name="Takamiya M."/>
            <person name="Ohfuku Y."/>
            <person name="Funahashi T."/>
            <person name="Tanaka T."/>
            <person name="Kudoh Y."/>
            <person name="Yamazaki J."/>
            <person name="Kushida N."/>
            <person name="Oguchi A."/>
            <person name="Aoki K."/>
            <person name="Nakamura Y."/>
            <person name="Robb T.F."/>
            <person name="Horikoshi K."/>
            <person name="Masuchi Y."/>
            <person name="Shizuya H."/>
            <person name="Kikuchi H."/>
        </authorList>
    </citation>
    <scope>NUCLEOTIDE SEQUENCE [LARGE SCALE GENOMIC DNA]</scope>
    <source>
        <strain evidence="3">ATCC 700860 / DSM 12428 / JCM 9974 / NBRC 100139 / OT-3</strain>
    </source>
</reference>
<evidence type="ECO:0000256" key="1">
    <source>
        <dbReference type="SAM" id="Coils"/>
    </source>
</evidence>
<keyword evidence="1" id="KW-0175">Coiled coil</keyword>
<dbReference type="EnsemblBacteria" id="BAA30217">
    <property type="protein sequence ID" value="BAA30217"/>
    <property type="gene ID" value="BAA30217"/>
</dbReference>
<dbReference type="STRING" id="70601.gene:9378077"/>